<dbReference type="GO" id="GO:0043226">
    <property type="term" value="C:organelle"/>
    <property type="evidence" value="ECO:0007669"/>
    <property type="project" value="UniProtKB-ARBA"/>
</dbReference>
<dbReference type="EMBL" id="CAJHNJ030000027">
    <property type="protein sequence ID" value="CAG9122613.1"/>
    <property type="molecule type" value="Genomic_DNA"/>
</dbReference>
<evidence type="ECO:0000256" key="1">
    <source>
        <dbReference type="ARBA" id="ARBA00022737"/>
    </source>
</evidence>
<evidence type="ECO:0000256" key="2">
    <source>
        <dbReference type="ARBA" id="ARBA00022837"/>
    </source>
</evidence>
<accession>A0A8S4F4D5</accession>
<feature type="domain" description="EF-hand" evidence="4">
    <location>
        <begin position="96"/>
        <end position="127"/>
    </location>
</feature>
<feature type="region of interest" description="Disordered" evidence="3">
    <location>
        <begin position="46"/>
        <end position="77"/>
    </location>
</feature>
<name>A0A8S4F4D5_PLUXY</name>
<dbReference type="InterPro" id="IPR002048">
    <property type="entry name" value="EF_hand_dom"/>
</dbReference>
<proteinExistence type="predicted"/>
<dbReference type="AlphaFoldDB" id="A0A8S4F4D5"/>
<evidence type="ECO:0000313" key="6">
    <source>
        <dbReference type="Proteomes" id="UP000653454"/>
    </source>
</evidence>
<dbReference type="InterPro" id="IPR011992">
    <property type="entry name" value="EF-hand-dom_pair"/>
</dbReference>
<dbReference type="SUPFAM" id="SSF47473">
    <property type="entry name" value="EF-hand"/>
    <property type="match status" value="1"/>
</dbReference>
<keyword evidence="6" id="KW-1185">Reference proteome</keyword>
<dbReference type="InterPro" id="IPR018247">
    <property type="entry name" value="EF_Hand_1_Ca_BS"/>
</dbReference>
<gene>
    <name evidence="5" type="ORF">PLXY2_LOCUS7735</name>
</gene>
<organism evidence="5 6">
    <name type="scientific">Plutella xylostella</name>
    <name type="common">Diamondback moth</name>
    <name type="synonym">Plutella maculipennis</name>
    <dbReference type="NCBI Taxonomy" id="51655"/>
    <lineage>
        <taxon>Eukaryota</taxon>
        <taxon>Metazoa</taxon>
        <taxon>Ecdysozoa</taxon>
        <taxon>Arthropoda</taxon>
        <taxon>Hexapoda</taxon>
        <taxon>Insecta</taxon>
        <taxon>Pterygota</taxon>
        <taxon>Neoptera</taxon>
        <taxon>Endopterygota</taxon>
        <taxon>Lepidoptera</taxon>
        <taxon>Glossata</taxon>
        <taxon>Ditrysia</taxon>
        <taxon>Yponomeutoidea</taxon>
        <taxon>Plutellidae</taxon>
        <taxon>Plutella</taxon>
    </lineage>
</organism>
<dbReference type="FunFam" id="1.10.238.10:FF:000178">
    <property type="entry name" value="Calmodulin-2 A"/>
    <property type="match status" value="1"/>
</dbReference>
<evidence type="ECO:0000256" key="3">
    <source>
        <dbReference type="SAM" id="MobiDB-lite"/>
    </source>
</evidence>
<dbReference type="PANTHER" id="PTHR23049">
    <property type="entry name" value="MYOSIN REGULATORY LIGHT CHAIN 2"/>
    <property type="match status" value="1"/>
</dbReference>
<dbReference type="GO" id="GO:0005509">
    <property type="term" value="F:calcium ion binding"/>
    <property type="evidence" value="ECO:0007669"/>
    <property type="project" value="InterPro"/>
</dbReference>
<dbReference type="Pfam" id="PF00036">
    <property type="entry name" value="EF-hand_1"/>
    <property type="match status" value="1"/>
</dbReference>
<dbReference type="PROSITE" id="PS00018">
    <property type="entry name" value="EF_HAND_1"/>
    <property type="match status" value="1"/>
</dbReference>
<comment type="caution">
    <text evidence="5">The sequence shown here is derived from an EMBL/GenBank/DDBJ whole genome shotgun (WGS) entry which is preliminary data.</text>
</comment>
<dbReference type="PROSITE" id="PS50222">
    <property type="entry name" value="EF_HAND_2"/>
    <property type="match status" value="2"/>
</dbReference>
<keyword evidence="1" id="KW-0677">Repeat</keyword>
<dbReference type="SMART" id="SM00054">
    <property type="entry name" value="EFh"/>
    <property type="match status" value="1"/>
</dbReference>
<protein>
    <submittedName>
        <fullName evidence="5">(diamondback moth) hypothetical protein</fullName>
    </submittedName>
</protein>
<reference evidence="5" key="1">
    <citation type="submission" date="2020-11" db="EMBL/GenBank/DDBJ databases">
        <authorList>
            <person name="Whiteford S."/>
        </authorList>
    </citation>
    <scope>NUCLEOTIDE SEQUENCE</scope>
</reference>
<dbReference type="Proteomes" id="UP000653454">
    <property type="component" value="Unassembled WGS sequence"/>
</dbReference>
<dbReference type="InterPro" id="IPR050403">
    <property type="entry name" value="Myosin_RLC"/>
</dbReference>
<feature type="region of interest" description="Disordered" evidence="3">
    <location>
        <begin position="1"/>
        <end position="29"/>
    </location>
</feature>
<sequence length="185" mass="20588">MAENGTKEKKKVKSRRSSKQDEPAPPVAEVLDEIKKFKENLLQSVSNGESILSSSEPPPPPPEFKRSRSRSASHARESLVVPPDVMAELDENKLYELKEAFLLFDLDGDGCIDHADLCATLVSLGDRVDENAVRGMLAEAPNPLDFDGFVHLLGYRTLDMDSEETLIDALSRWDKDNSGFISEER</sequence>
<feature type="compositionally biased region" description="Basic residues" evidence="3">
    <location>
        <begin position="8"/>
        <end position="17"/>
    </location>
</feature>
<evidence type="ECO:0000259" key="4">
    <source>
        <dbReference type="PROSITE" id="PS50222"/>
    </source>
</evidence>
<feature type="domain" description="EF-hand" evidence="4">
    <location>
        <begin position="161"/>
        <end position="185"/>
    </location>
</feature>
<keyword evidence="2" id="KW-0106">Calcium</keyword>
<dbReference type="Gene3D" id="1.10.238.10">
    <property type="entry name" value="EF-hand"/>
    <property type="match status" value="1"/>
</dbReference>
<evidence type="ECO:0000313" key="5">
    <source>
        <dbReference type="EMBL" id="CAG9122613.1"/>
    </source>
</evidence>